<dbReference type="PANTHER" id="PTHR42877:SF4">
    <property type="entry name" value="FAD_NAD(P)-BINDING DOMAIN-CONTAINING PROTEIN-RELATED"/>
    <property type="match status" value="1"/>
</dbReference>
<name>A0ABD7UZK8_9ACTN</name>
<evidence type="ECO:0000256" key="1">
    <source>
        <dbReference type="ARBA" id="ARBA00010139"/>
    </source>
</evidence>
<dbReference type="GO" id="GO:0033767">
    <property type="term" value="F:4-hydroxyacetophenone monooxygenase activity"/>
    <property type="evidence" value="ECO:0007669"/>
    <property type="project" value="UniProtKB-EC"/>
</dbReference>
<evidence type="ECO:0000313" key="6">
    <source>
        <dbReference type="Proteomes" id="UP000360750"/>
    </source>
</evidence>
<accession>A0ABD7UZK8</accession>
<dbReference type="Pfam" id="PF00743">
    <property type="entry name" value="FMO-like"/>
    <property type="match status" value="1"/>
</dbReference>
<protein>
    <submittedName>
        <fullName evidence="5">4-hydroxyacetophenone monooxygenase</fullName>
        <ecNumber evidence="5">1.14.13.84</ecNumber>
    </submittedName>
</protein>
<dbReference type="PANTHER" id="PTHR42877">
    <property type="entry name" value="L-ORNITHINE N(5)-MONOOXYGENASE-RELATED"/>
    <property type="match status" value="1"/>
</dbReference>
<dbReference type="AlphaFoldDB" id="A0ABD7UZK8"/>
<dbReference type="InterPro" id="IPR051209">
    <property type="entry name" value="FAD-bind_Monooxygenase_sf"/>
</dbReference>
<dbReference type="GeneID" id="60748982"/>
<dbReference type="Gene3D" id="3.50.50.60">
    <property type="entry name" value="FAD/NAD(P)-binding domain"/>
    <property type="match status" value="2"/>
</dbReference>
<keyword evidence="2" id="KW-0285">Flavoprotein</keyword>
<keyword evidence="5" id="KW-0503">Monooxygenase</keyword>
<evidence type="ECO:0000256" key="3">
    <source>
        <dbReference type="ARBA" id="ARBA00022827"/>
    </source>
</evidence>
<dbReference type="EMBL" id="CAACYD010000005">
    <property type="protein sequence ID" value="VFA82235.1"/>
    <property type="molecule type" value="Genomic_DNA"/>
</dbReference>
<dbReference type="InterPro" id="IPR036188">
    <property type="entry name" value="FAD/NAD-bd_sf"/>
</dbReference>
<dbReference type="SUPFAM" id="SSF51905">
    <property type="entry name" value="FAD/NAD(P)-binding domain"/>
    <property type="match status" value="2"/>
</dbReference>
<evidence type="ECO:0000313" key="5">
    <source>
        <dbReference type="EMBL" id="VFA82235.1"/>
    </source>
</evidence>
<keyword evidence="4 5" id="KW-0560">Oxidoreductase</keyword>
<evidence type="ECO:0000256" key="2">
    <source>
        <dbReference type="ARBA" id="ARBA00022630"/>
    </source>
</evidence>
<dbReference type="InterPro" id="IPR020946">
    <property type="entry name" value="Flavin_mOase-like"/>
</dbReference>
<comment type="similarity">
    <text evidence="1">Belongs to the FAD-binding monooxygenase family.</text>
</comment>
<keyword evidence="3" id="KW-0274">FAD</keyword>
<proteinExistence type="inferred from homology"/>
<organism evidence="5 6">
    <name type="scientific">Gordonia paraffinivorans</name>
    <dbReference type="NCBI Taxonomy" id="175628"/>
    <lineage>
        <taxon>Bacteria</taxon>
        <taxon>Bacillati</taxon>
        <taxon>Actinomycetota</taxon>
        <taxon>Actinomycetes</taxon>
        <taxon>Mycobacteriales</taxon>
        <taxon>Gordoniaceae</taxon>
        <taxon>Gordonia</taxon>
    </lineage>
</organism>
<sequence>MSSVPLDTANRPSTDEIATAVAAGNIPTLLAVLVEMTGDRRWLIDRYRPTRSRGMDDNATGGLPADVQDEIRRAVVDALEDWYDRGAPPRRPVDDELVATLMNFTAGEDVPAEFGPMMAEIVRGDLREKHLQRVPDELSTAITALVIGAGVAGMLISTQLAEAGIEHTVLEKNDEVGGSWYENHYPGAGVDTPSYLYSISSFDHDWSTHFGKRDEVQGYLQAFADHHRVRDRIRFGTEVVSAAYDPATQHWNVHVRDRDGREHTLTSRILISAVGILNRPKLPDLPGMDTFTGPLFHSAAWPEHLDEPGALTGKRVAIVGSGASAMQIGPAIADEVGSLTVFQRSPQWIAPNDDYFAPVGDRVHWLMNNVPGYREWYRARLSWIFNDKVHPTLQIDPDWPEPTASINAVNHGHREFYLRYMRSELGDREDLIELSTPDYPPFGKRMLLDNGWFRMLRRPNVSLVPRGVREVTPTGLIDSDGTAHELDIIVFATGFHSDRYLYPMDIVGRSGKTTVEAWGDHDAYAYLGITAPDFPNLFILTGPNTALGHGGSFISILEYQVRYVCDAIRQMIDHRLGALEVRRDVTDAYNEAVDAQHARMVWTHPAMTNWYRNDDGRVVAVLPWRIVDYWSRTRRLDLSDFHTEPLTTVKA</sequence>
<evidence type="ECO:0000256" key="4">
    <source>
        <dbReference type="ARBA" id="ARBA00023002"/>
    </source>
</evidence>
<comment type="caution">
    <text evidence="5">The sequence shown here is derived from an EMBL/GenBank/DDBJ whole genome shotgun (WGS) entry which is preliminary data.</text>
</comment>
<gene>
    <name evidence="5" type="primary">hapE_3</name>
    <name evidence="5" type="ORF">NCTC8139_00946</name>
</gene>
<dbReference type="RefSeq" id="WP_131733593.1">
    <property type="nucleotide sequence ID" value="NZ_CAACYD010000005.1"/>
</dbReference>
<dbReference type="EC" id="1.14.13.84" evidence="5"/>
<dbReference type="Proteomes" id="UP000360750">
    <property type="component" value="Unassembled WGS sequence"/>
</dbReference>
<reference evidence="5 6" key="1">
    <citation type="submission" date="2019-02" db="EMBL/GenBank/DDBJ databases">
        <authorList>
            <consortium name="Pathogen Informatics"/>
        </authorList>
    </citation>
    <scope>NUCLEOTIDE SEQUENCE [LARGE SCALE GENOMIC DNA]</scope>
    <source>
        <strain evidence="5 6">3012STDY6756503</strain>
    </source>
</reference>